<dbReference type="InterPro" id="IPR050275">
    <property type="entry name" value="PGM_Phosphatase"/>
</dbReference>
<dbReference type="SMART" id="SM00855">
    <property type="entry name" value="PGAM"/>
    <property type="match status" value="1"/>
</dbReference>
<name>A0A6G1HDZ4_9PEZI</name>
<organism evidence="1 2">
    <name type="scientific">Aulographum hederae CBS 113979</name>
    <dbReference type="NCBI Taxonomy" id="1176131"/>
    <lineage>
        <taxon>Eukaryota</taxon>
        <taxon>Fungi</taxon>
        <taxon>Dikarya</taxon>
        <taxon>Ascomycota</taxon>
        <taxon>Pezizomycotina</taxon>
        <taxon>Dothideomycetes</taxon>
        <taxon>Pleosporomycetidae</taxon>
        <taxon>Aulographales</taxon>
        <taxon>Aulographaceae</taxon>
    </lineage>
</organism>
<dbReference type="CDD" id="cd07067">
    <property type="entry name" value="HP_PGM_like"/>
    <property type="match status" value="1"/>
</dbReference>
<dbReference type="Pfam" id="PF00300">
    <property type="entry name" value="His_Phos_1"/>
    <property type="match status" value="1"/>
</dbReference>
<gene>
    <name evidence="1" type="ORF">K402DRAFT_409621</name>
</gene>
<dbReference type="GO" id="GO:0016791">
    <property type="term" value="F:phosphatase activity"/>
    <property type="evidence" value="ECO:0007669"/>
    <property type="project" value="TreeGrafter"/>
</dbReference>
<keyword evidence="2" id="KW-1185">Reference proteome</keyword>
<evidence type="ECO:0000313" key="1">
    <source>
        <dbReference type="EMBL" id="KAF1991385.1"/>
    </source>
</evidence>
<dbReference type="OrthoDB" id="496981at2759"/>
<evidence type="ECO:0000313" key="2">
    <source>
        <dbReference type="Proteomes" id="UP000800041"/>
    </source>
</evidence>
<dbReference type="GO" id="GO:0005737">
    <property type="term" value="C:cytoplasm"/>
    <property type="evidence" value="ECO:0007669"/>
    <property type="project" value="TreeGrafter"/>
</dbReference>
<accession>A0A6G1HDZ4</accession>
<dbReference type="InterPro" id="IPR029033">
    <property type="entry name" value="His_PPase_superfam"/>
</dbReference>
<proteinExistence type="predicted"/>
<dbReference type="Proteomes" id="UP000800041">
    <property type="component" value="Unassembled WGS sequence"/>
</dbReference>
<dbReference type="PANTHER" id="PTHR48100:SF1">
    <property type="entry name" value="HISTIDINE PHOSPHATASE FAMILY PROTEIN-RELATED"/>
    <property type="match status" value="1"/>
</dbReference>
<dbReference type="InterPro" id="IPR013078">
    <property type="entry name" value="His_Pase_superF_clade-1"/>
</dbReference>
<reference evidence="1" key="1">
    <citation type="journal article" date="2020" name="Stud. Mycol.">
        <title>101 Dothideomycetes genomes: a test case for predicting lifestyles and emergence of pathogens.</title>
        <authorList>
            <person name="Haridas S."/>
            <person name="Albert R."/>
            <person name="Binder M."/>
            <person name="Bloem J."/>
            <person name="Labutti K."/>
            <person name="Salamov A."/>
            <person name="Andreopoulos B."/>
            <person name="Baker S."/>
            <person name="Barry K."/>
            <person name="Bills G."/>
            <person name="Bluhm B."/>
            <person name="Cannon C."/>
            <person name="Castanera R."/>
            <person name="Culley D."/>
            <person name="Daum C."/>
            <person name="Ezra D."/>
            <person name="Gonzalez J."/>
            <person name="Henrissat B."/>
            <person name="Kuo A."/>
            <person name="Liang C."/>
            <person name="Lipzen A."/>
            <person name="Lutzoni F."/>
            <person name="Magnuson J."/>
            <person name="Mondo S."/>
            <person name="Nolan M."/>
            <person name="Ohm R."/>
            <person name="Pangilinan J."/>
            <person name="Park H.-J."/>
            <person name="Ramirez L."/>
            <person name="Alfaro M."/>
            <person name="Sun H."/>
            <person name="Tritt A."/>
            <person name="Yoshinaga Y."/>
            <person name="Zwiers L.-H."/>
            <person name="Turgeon B."/>
            <person name="Goodwin S."/>
            <person name="Spatafora J."/>
            <person name="Crous P."/>
            <person name="Grigoriev I."/>
        </authorList>
    </citation>
    <scope>NUCLEOTIDE SEQUENCE</scope>
    <source>
        <strain evidence="1">CBS 113979</strain>
    </source>
</reference>
<dbReference type="Gene3D" id="3.40.50.1240">
    <property type="entry name" value="Phosphoglycerate mutase-like"/>
    <property type="match status" value="1"/>
</dbReference>
<dbReference type="PANTHER" id="PTHR48100">
    <property type="entry name" value="BROAD-SPECIFICITY PHOSPHATASE YOR283W-RELATED"/>
    <property type="match status" value="1"/>
</dbReference>
<protein>
    <submittedName>
        <fullName evidence="1">Phosphoglycerate mutase</fullName>
    </submittedName>
</protein>
<dbReference type="SUPFAM" id="SSF53254">
    <property type="entry name" value="Phosphoglycerate mutase-like"/>
    <property type="match status" value="1"/>
</dbReference>
<dbReference type="EMBL" id="ML977139">
    <property type="protein sequence ID" value="KAF1991385.1"/>
    <property type="molecule type" value="Genomic_DNA"/>
</dbReference>
<sequence>MKRTFKYTTITGFFEHDEPAPTPNFRATTSPNLGLIIRPYPTDAQFDPSGEKTQWQRFEHYIQHLNRNVENSSTQYKLLYLARHGQGFHNVMESSVGTAEWERHWARLPGNSSMTWEDAKLTDVGIGQAKALNVFWRDAFGMGIPAPEKYYTSPHARCMETARLTFSGLELPEEKPFRPLIKELMRERMGVHTCDRRSSLSWIREAYPEYEVEEGFVENDELWMPEHRETAEELDVRIKTLLDDVFAREGKTFISFTGHSGTIQALYRVVGHRDVGVDTGTLVPLFLKVEVENK</sequence>
<dbReference type="AlphaFoldDB" id="A0A6G1HDZ4"/>